<dbReference type="InterPro" id="IPR022791">
    <property type="entry name" value="L-PG_synthase/AglD"/>
</dbReference>
<comment type="subcellular location">
    <subcellularLocation>
        <location evidence="1">Cell membrane</location>
        <topology evidence="1">Multi-pass membrane protein</topology>
    </subcellularLocation>
</comment>
<feature type="transmembrane region" description="Helical" evidence="6">
    <location>
        <begin position="161"/>
        <end position="181"/>
    </location>
</feature>
<dbReference type="RefSeq" id="WP_082785001.1">
    <property type="nucleotide sequence ID" value="NZ_JBHUMB010000006.1"/>
</dbReference>
<dbReference type="PANTHER" id="PTHR40277">
    <property type="entry name" value="BLL5419 PROTEIN"/>
    <property type="match status" value="1"/>
</dbReference>
<keyword evidence="4 6" id="KW-1133">Transmembrane helix</keyword>
<dbReference type="PANTHER" id="PTHR40277:SF1">
    <property type="entry name" value="BLL5419 PROTEIN"/>
    <property type="match status" value="1"/>
</dbReference>
<dbReference type="Proteomes" id="UP001597418">
    <property type="component" value="Unassembled WGS sequence"/>
</dbReference>
<name>A0ABW5UAA7_9SPHI</name>
<evidence type="ECO:0000256" key="2">
    <source>
        <dbReference type="ARBA" id="ARBA00022475"/>
    </source>
</evidence>
<evidence type="ECO:0000313" key="7">
    <source>
        <dbReference type="EMBL" id="MFD2742550.1"/>
    </source>
</evidence>
<feature type="transmembrane region" description="Helical" evidence="6">
    <location>
        <begin position="131"/>
        <end position="149"/>
    </location>
</feature>
<accession>A0ABW5UAA7</accession>
<feature type="transmembrane region" description="Helical" evidence="6">
    <location>
        <begin position="42"/>
        <end position="64"/>
    </location>
</feature>
<protein>
    <submittedName>
        <fullName evidence="7">Lysylphosphatidylglycerol synthase transmembrane domain-containing protein</fullName>
    </submittedName>
</protein>
<evidence type="ECO:0000256" key="1">
    <source>
        <dbReference type="ARBA" id="ARBA00004651"/>
    </source>
</evidence>
<sequence>MDRKSKLILIFKYIILITVCICMIQFLRKIDLKAVFVMLREVGYGILLILPLTGFAYYLGTLSWQVLLGNDSKKVNSFQLFFIRQIGEMVGILNPTSIIGGDLTKIYYLRRHEINERSATNSVVSSRMTMILSQILLSTLVLIWLLYYAGSTVLLDGFRSLIYIALVILCSVQIGLFYWIYRTRYCASLSLSNAAATTTIGRMRSRIIQALKDLKKTARSDSSAFIISFTLALLHWIVGSLEFYVVLAFLGIDIAMMQAILMDMGVILIKNIGAFIPGQIGIEEFGNKIVLAAIGVQSATIWFSISLIRRFRQLVWIMIGCIAYFFLNLQIKPPYTVNE</sequence>
<evidence type="ECO:0000256" key="4">
    <source>
        <dbReference type="ARBA" id="ARBA00022989"/>
    </source>
</evidence>
<proteinExistence type="predicted"/>
<keyword evidence="8" id="KW-1185">Reference proteome</keyword>
<gene>
    <name evidence="7" type="ORF">ACFSQ6_04005</name>
</gene>
<evidence type="ECO:0000256" key="5">
    <source>
        <dbReference type="ARBA" id="ARBA00023136"/>
    </source>
</evidence>
<comment type="caution">
    <text evidence="7">The sequence shown here is derived from an EMBL/GenBank/DDBJ whole genome shotgun (WGS) entry which is preliminary data.</text>
</comment>
<feature type="transmembrane region" description="Helical" evidence="6">
    <location>
        <begin position="244"/>
        <end position="269"/>
    </location>
</feature>
<feature type="transmembrane region" description="Helical" evidence="6">
    <location>
        <begin position="7"/>
        <end position="27"/>
    </location>
</feature>
<keyword evidence="5 6" id="KW-0472">Membrane</keyword>
<feature type="transmembrane region" description="Helical" evidence="6">
    <location>
        <begin position="222"/>
        <end position="238"/>
    </location>
</feature>
<dbReference type="Pfam" id="PF03706">
    <property type="entry name" value="LPG_synthase_TM"/>
    <property type="match status" value="1"/>
</dbReference>
<feature type="transmembrane region" description="Helical" evidence="6">
    <location>
        <begin position="314"/>
        <end position="331"/>
    </location>
</feature>
<keyword evidence="3 6" id="KW-0812">Transmembrane</keyword>
<feature type="transmembrane region" description="Helical" evidence="6">
    <location>
        <begin position="289"/>
        <end position="308"/>
    </location>
</feature>
<evidence type="ECO:0000256" key="3">
    <source>
        <dbReference type="ARBA" id="ARBA00022692"/>
    </source>
</evidence>
<dbReference type="EMBL" id="JBHUMB010000006">
    <property type="protein sequence ID" value="MFD2742550.1"/>
    <property type="molecule type" value="Genomic_DNA"/>
</dbReference>
<keyword evidence="2" id="KW-1003">Cell membrane</keyword>
<organism evidence="7 8">
    <name type="scientific">Sphingobacterium populi</name>
    <dbReference type="NCBI Taxonomy" id="1812824"/>
    <lineage>
        <taxon>Bacteria</taxon>
        <taxon>Pseudomonadati</taxon>
        <taxon>Bacteroidota</taxon>
        <taxon>Sphingobacteriia</taxon>
        <taxon>Sphingobacteriales</taxon>
        <taxon>Sphingobacteriaceae</taxon>
        <taxon>Sphingobacterium</taxon>
    </lineage>
</organism>
<reference evidence="8" key="1">
    <citation type="journal article" date="2019" name="Int. J. Syst. Evol. Microbiol.">
        <title>The Global Catalogue of Microorganisms (GCM) 10K type strain sequencing project: providing services to taxonomists for standard genome sequencing and annotation.</title>
        <authorList>
            <consortium name="The Broad Institute Genomics Platform"/>
            <consortium name="The Broad Institute Genome Sequencing Center for Infectious Disease"/>
            <person name="Wu L."/>
            <person name="Ma J."/>
        </authorList>
    </citation>
    <scope>NUCLEOTIDE SEQUENCE [LARGE SCALE GENOMIC DNA]</scope>
    <source>
        <strain evidence="8">KCTC 42247</strain>
    </source>
</reference>
<evidence type="ECO:0000313" key="8">
    <source>
        <dbReference type="Proteomes" id="UP001597418"/>
    </source>
</evidence>
<evidence type="ECO:0000256" key="6">
    <source>
        <dbReference type="SAM" id="Phobius"/>
    </source>
</evidence>